<evidence type="ECO:0000256" key="9">
    <source>
        <dbReference type="SAM" id="Phobius"/>
    </source>
</evidence>
<evidence type="ECO:0000313" key="12">
    <source>
        <dbReference type="Proteomes" id="UP001479436"/>
    </source>
</evidence>
<evidence type="ECO:0000256" key="1">
    <source>
        <dbReference type="ARBA" id="ARBA00004141"/>
    </source>
</evidence>
<feature type="transmembrane region" description="Helical" evidence="9">
    <location>
        <begin position="70"/>
        <end position="88"/>
    </location>
</feature>
<organism evidence="11 12">
    <name type="scientific">Basidiobolus ranarum</name>
    <dbReference type="NCBI Taxonomy" id="34480"/>
    <lineage>
        <taxon>Eukaryota</taxon>
        <taxon>Fungi</taxon>
        <taxon>Fungi incertae sedis</taxon>
        <taxon>Zoopagomycota</taxon>
        <taxon>Entomophthoromycotina</taxon>
        <taxon>Basidiobolomycetes</taxon>
        <taxon>Basidiobolales</taxon>
        <taxon>Basidiobolaceae</taxon>
        <taxon>Basidiobolus</taxon>
    </lineage>
</organism>
<sequence>MEYKKSLCPLKPELLRLGLSILYILVVLYYMLLIQLMSDQRWAASTIQDPLTDLGFSTVPILTKVWAPDFFVFSLLLTTLCSLIYLARTWLEAIVILRRFVWLTGTLYLLRSITIIVTTLPCPRDCQPIQTKSYGEFLWVALTMLAGQYQTCSDNIFSGHTMILVSCMTMWSIYGRKRWVIVCAYVYGISGILSIVATRMHYTVDIFLAILITKGLYTLYFSSVDEASQRMLPAIITLDNIKGSTEPEQKSFTMIENKINATLLDIIVWIDGLDLRLKNYSSVYTSVSPA</sequence>
<evidence type="ECO:0000256" key="2">
    <source>
        <dbReference type="ARBA" id="ARBA00005441"/>
    </source>
</evidence>
<reference evidence="11 12" key="1">
    <citation type="submission" date="2023-04" db="EMBL/GenBank/DDBJ databases">
        <title>Genome of Basidiobolus ranarum AG-B5.</title>
        <authorList>
            <person name="Stajich J.E."/>
            <person name="Carter-House D."/>
            <person name="Gryganskyi A."/>
        </authorList>
    </citation>
    <scope>NUCLEOTIDE SEQUENCE [LARGE SCALE GENOMIC DNA]</scope>
    <source>
        <strain evidence="11 12">AG-B5</strain>
    </source>
</reference>
<keyword evidence="8 9" id="KW-0472">Membrane</keyword>
<evidence type="ECO:0000313" key="11">
    <source>
        <dbReference type="EMBL" id="KAK9768878.1"/>
    </source>
</evidence>
<accession>A0ABR2X559</accession>
<keyword evidence="6 9" id="KW-1133">Transmembrane helix</keyword>
<keyword evidence="3" id="KW-0808">Transferase</keyword>
<proteinExistence type="inferred from homology"/>
<evidence type="ECO:0000256" key="7">
    <source>
        <dbReference type="ARBA" id="ARBA00023098"/>
    </source>
</evidence>
<dbReference type="InterPro" id="IPR025749">
    <property type="entry name" value="Sphingomyelin_synth-like_dom"/>
</dbReference>
<comment type="subcellular location">
    <subcellularLocation>
        <location evidence="1">Membrane</location>
        <topology evidence="1">Multi-pass membrane protein</topology>
    </subcellularLocation>
</comment>
<gene>
    <name evidence="11" type="ORF">K7432_000109</name>
</gene>
<evidence type="ECO:0000256" key="5">
    <source>
        <dbReference type="ARBA" id="ARBA00022919"/>
    </source>
</evidence>
<feature type="transmembrane region" description="Helical" evidence="9">
    <location>
        <begin position="202"/>
        <end position="221"/>
    </location>
</feature>
<feature type="transmembrane region" description="Helical" evidence="9">
    <location>
        <begin position="14"/>
        <end position="32"/>
    </location>
</feature>
<evidence type="ECO:0000256" key="8">
    <source>
        <dbReference type="ARBA" id="ARBA00023136"/>
    </source>
</evidence>
<name>A0ABR2X559_9FUNG</name>
<keyword evidence="7" id="KW-0443">Lipid metabolism</keyword>
<comment type="similarity">
    <text evidence="2">Belongs to the sphingomyelin synthase family.</text>
</comment>
<feature type="domain" description="Sphingomyelin synthase-like" evidence="10">
    <location>
        <begin position="151"/>
        <end position="220"/>
    </location>
</feature>
<feature type="transmembrane region" description="Helical" evidence="9">
    <location>
        <begin position="179"/>
        <end position="196"/>
    </location>
</feature>
<keyword evidence="5" id="KW-0746">Sphingolipid metabolism</keyword>
<feature type="transmembrane region" description="Helical" evidence="9">
    <location>
        <begin position="134"/>
        <end position="150"/>
    </location>
</feature>
<dbReference type="Proteomes" id="UP001479436">
    <property type="component" value="Unassembled WGS sequence"/>
</dbReference>
<keyword evidence="12" id="KW-1185">Reference proteome</keyword>
<dbReference type="Gene3D" id="1.20.144.10">
    <property type="entry name" value="Phosphatidic acid phosphatase type 2/haloperoxidase"/>
    <property type="match status" value="1"/>
</dbReference>
<comment type="caution">
    <text evidence="11">The sequence shown here is derived from an EMBL/GenBank/DDBJ whole genome shotgun (WGS) entry which is preliminary data.</text>
</comment>
<keyword evidence="4 9" id="KW-0812">Transmembrane</keyword>
<dbReference type="PANTHER" id="PTHR21290">
    <property type="entry name" value="SPHINGOMYELIN SYNTHETASE"/>
    <property type="match status" value="1"/>
</dbReference>
<feature type="transmembrane region" description="Helical" evidence="9">
    <location>
        <begin position="100"/>
        <end position="122"/>
    </location>
</feature>
<evidence type="ECO:0000256" key="6">
    <source>
        <dbReference type="ARBA" id="ARBA00022989"/>
    </source>
</evidence>
<dbReference type="Pfam" id="PF14360">
    <property type="entry name" value="PAP2_C"/>
    <property type="match status" value="1"/>
</dbReference>
<protein>
    <recommendedName>
        <fullName evidence="10">Sphingomyelin synthase-like domain-containing protein</fullName>
    </recommendedName>
</protein>
<dbReference type="InterPro" id="IPR045221">
    <property type="entry name" value="Sphingomyelin_synth-like"/>
</dbReference>
<dbReference type="EMBL" id="JASJQH010000002">
    <property type="protein sequence ID" value="KAK9768878.1"/>
    <property type="molecule type" value="Genomic_DNA"/>
</dbReference>
<evidence type="ECO:0000256" key="3">
    <source>
        <dbReference type="ARBA" id="ARBA00022679"/>
    </source>
</evidence>
<evidence type="ECO:0000256" key="4">
    <source>
        <dbReference type="ARBA" id="ARBA00022692"/>
    </source>
</evidence>
<evidence type="ECO:0000259" key="10">
    <source>
        <dbReference type="Pfam" id="PF14360"/>
    </source>
</evidence>
<dbReference type="PANTHER" id="PTHR21290:SF25">
    <property type="entry name" value="SPHINGOMYELIN SYNTHASE-RELATED PROTEIN 1"/>
    <property type="match status" value="1"/>
</dbReference>